<evidence type="ECO:0000259" key="5">
    <source>
        <dbReference type="SMART" id="SM00672"/>
    </source>
</evidence>
<dbReference type="OrthoDB" id="202415at2759"/>
<evidence type="ECO:0000256" key="4">
    <source>
        <dbReference type="SAM" id="Phobius"/>
    </source>
</evidence>
<evidence type="ECO:0000256" key="1">
    <source>
        <dbReference type="ARBA" id="ARBA00010118"/>
    </source>
</evidence>
<proteinExistence type="inferred from homology"/>
<dbReference type="SMART" id="SM00672">
    <property type="entry name" value="CAP10"/>
    <property type="match status" value="1"/>
</dbReference>
<dbReference type="AlphaFoldDB" id="A0A8H3FHQ0"/>
<evidence type="ECO:0000313" key="6">
    <source>
        <dbReference type="EMBL" id="CAF9926171.1"/>
    </source>
</evidence>
<sequence length="1196" mass="133113">MFSPPFTFFGATAIYLSSHFLIYILSSSFRVPYLHSEWLCWSFLLLVAKLARPGKDDDQDATAQSDKLALAIAAVCAFRTVGGVDWALPLLTPLSLFVIHRASNDNLQLESLEKAQPVRTASFRPLFAGRSAPAFCLIPAVLSAAWLLPPPYSAWQICAGVAFALVLMAVYMLIHEQRDEQLSEQDANRIPLPSPAISWRALAVLTIMFLIAPKIFLPTKFSEPVALVIVAMLKSLQWVTVMELVRKGFLTPLTTTSTFAISTIRTFHLQATAGRAGLVASVALISLLQTHTFIHKTSYSRRIQSAVGCIFILGFILNQPMSDGYASRGTWVSSLFASHELHPIELLVNEANEDFQSMVAGQSRTLPDAIAEYERRYRMEPPPGFDLWFKLAVESNCTIVDNFDTIMQTLEPFWGITAKEMRARADMFTQVPLAKWASRDKKPVKLSDSLVLGGFNDVLGGWFERFKDILPDMEITINGLAEPRVIVPSDRLDHLVRTCPRVDSAATDDQQRKPLEIMNLGKDKSWQIGTRSCPENSPSRSILLPAQEEGLQFVGNVTKSKDVCEAPEAAMSHAMFLAPYNLKVTDTLVPIFSHGKPSSSQDILYPSPDYVEGYWNNDYNETEDPLWENKTNQLYWTGSDTGGYAKGDNWRHFHRQRFVDMVTNGNNEISILQRVKSGRFGKSTRWAELKQTMASLSDLIHVHFTSMDICEGTACGEEMKALPVGKGEARSAGYGSKFLFDVDGMGRTQRYYRLLGSRSTVLKQTMYQEWHDDRIVPWVHFVPVSLGMGELPELLNFLAKDEKGQAIAKNIADAGREWQQTALREKDMDLAFLRILLEYGRLNPIVIDDEVMEGELNSYSEVGTMGGPSLRMTSDNPIVLDEEAVERPLNSFSDIGRVSGQASKMTSDNPVVLDEEAMERPLYTGIQQWAAMRQVTDQGSTFNPIRTPGMPGPSSASKRPAPPNPQPRKVSAYHHIAVSPPHPLDLPRSQIQPLNWEVPPQPVCKDGAKPTAVCGRYSAALNDPPIRPARGGRGPYKCPRCRHGFTRIDTVRQHFPLCIALNGNPDCDSWTDDHSYGAGAANRRAHTASRVHGGVPGRARRAPTNAARLVTLGISELIVRIAAHPEWVFNGLEPPDGEKPPVIKTEEEEDDAWMRLVKNQRDDTRDATGEIAPEMEALIATFKEEGKWDSDDSDEA</sequence>
<feature type="transmembrane region" description="Helical" evidence="4">
    <location>
        <begin position="154"/>
        <end position="174"/>
    </location>
</feature>
<keyword evidence="4" id="KW-0472">Membrane</keyword>
<dbReference type="PANTHER" id="PTHR12203">
    <property type="entry name" value="KDEL LYS-ASP-GLU-LEU CONTAINING - RELATED"/>
    <property type="match status" value="1"/>
</dbReference>
<feature type="transmembrane region" description="Helical" evidence="4">
    <location>
        <begin position="127"/>
        <end position="148"/>
    </location>
</feature>
<gene>
    <name evidence="6" type="ORF">IMSHALPRED_006880</name>
</gene>
<reference evidence="6" key="1">
    <citation type="submission" date="2021-03" db="EMBL/GenBank/DDBJ databases">
        <authorList>
            <person name="Tagirdzhanova G."/>
        </authorList>
    </citation>
    <scope>NUCLEOTIDE SEQUENCE</scope>
</reference>
<feature type="transmembrane region" description="Helical" evidence="4">
    <location>
        <begin position="195"/>
        <end position="213"/>
    </location>
</feature>
<keyword evidence="2" id="KW-0808">Transferase</keyword>
<comment type="caution">
    <text evidence="6">The sequence shown here is derived from an EMBL/GenBank/DDBJ whole genome shotgun (WGS) entry which is preliminary data.</text>
</comment>
<keyword evidence="7" id="KW-1185">Reference proteome</keyword>
<feature type="transmembrane region" description="Helical" evidence="4">
    <location>
        <begin position="6"/>
        <end position="25"/>
    </location>
</feature>
<dbReference type="Pfam" id="PF05686">
    <property type="entry name" value="Glyco_transf_90"/>
    <property type="match status" value="1"/>
</dbReference>
<feature type="region of interest" description="Disordered" evidence="3">
    <location>
        <begin position="939"/>
        <end position="969"/>
    </location>
</feature>
<dbReference type="PANTHER" id="PTHR12203:SF35">
    <property type="entry name" value="PROTEIN O-GLUCOSYLTRANSFERASE 1"/>
    <property type="match status" value="1"/>
</dbReference>
<protein>
    <recommendedName>
        <fullName evidence="5">Glycosyl transferase CAP10 domain-containing protein</fullName>
    </recommendedName>
</protein>
<dbReference type="Proteomes" id="UP000664534">
    <property type="component" value="Unassembled WGS sequence"/>
</dbReference>
<dbReference type="EMBL" id="CAJPDT010000042">
    <property type="protein sequence ID" value="CAF9926171.1"/>
    <property type="molecule type" value="Genomic_DNA"/>
</dbReference>
<name>A0A8H3FHQ0_9LECA</name>
<dbReference type="InterPro" id="IPR006598">
    <property type="entry name" value="CAP10"/>
</dbReference>
<evidence type="ECO:0000256" key="2">
    <source>
        <dbReference type="ARBA" id="ARBA00022679"/>
    </source>
</evidence>
<evidence type="ECO:0000313" key="7">
    <source>
        <dbReference type="Proteomes" id="UP000664534"/>
    </source>
</evidence>
<keyword evidence="4" id="KW-1133">Transmembrane helix</keyword>
<evidence type="ECO:0000256" key="3">
    <source>
        <dbReference type="SAM" id="MobiDB-lite"/>
    </source>
</evidence>
<accession>A0A8H3FHQ0</accession>
<dbReference type="GO" id="GO:0016740">
    <property type="term" value="F:transferase activity"/>
    <property type="evidence" value="ECO:0007669"/>
    <property type="project" value="UniProtKB-KW"/>
</dbReference>
<dbReference type="InterPro" id="IPR051091">
    <property type="entry name" value="O-Glucosyltr/Glycosyltrsf_90"/>
</dbReference>
<comment type="similarity">
    <text evidence="1">Belongs to the glycosyltransferase 90 family.</text>
</comment>
<keyword evidence="4" id="KW-0812">Transmembrane</keyword>
<organism evidence="6 7">
    <name type="scientific">Imshaugia aleurites</name>
    <dbReference type="NCBI Taxonomy" id="172621"/>
    <lineage>
        <taxon>Eukaryota</taxon>
        <taxon>Fungi</taxon>
        <taxon>Dikarya</taxon>
        <taxon>Ascomycota</taxon>
        <taxon>Pezizomycotina</taxon>
        <taxon>Lecanoromycetes</taxon>
        <taxon>OSLEUM clade</taxon>
        <taxon>Lecanoromycetidae</taxon>
        <taxon>Lecanorales</taxon>
        <taxon>Lecanorineae</taxon>
        <taxon>Parmeliaceae</taxon>
        <taxon>Imshaugia</taxon>
    </lineage>
</organism>
<feature type="domain" description="Glycosyl transferase CAP10" evidence="5">
    <location>
        <begin position="547"/>
        <end position="840"/>
    </location>
</feature>